<keyword evidence="3" id="KW-1185">Reference proteome</keyword>
<dbReference type="VEuPathDB" id="FungiDB:F4678DRAFT_478830"/>
<dbReference type="EMBL" id="JANPWZ010000170">
    <property type="protein sequence ID" value="KAJ3578794.1"/>
    <property type="molecule type" value="Genomic_DNA"/>
</dbReference>
<dbReference type="AlphaFoldDB" id="A0A9W8NLG5"/>
<comment type="caution">
    <text evidence="2">The sequence shown here is derived from an EMBL/GenBank/DDBJ whole genome shotgun (WGS) entry which is preliminary data.</text>
</comment>
<sequence length="488" mass="54644">MSHFEYNFWQCGHITDIHDGIQVSENGNLTTPTLANVPRSAIQKQPHSLCPWCHADRLISRLQDIKTLLSDCILRREEAELDERKRTAIKNFMLYDSQERFVISTSKWADYPEELLRSECHTLQLELEVSDILISDYASASSRRLRVKTAQVFVHRIMQIGKEAASRAKALRGKDGQEGMKKCLFDIMLEAKKLVEEIETAEESEASYLKDLEARAADLRIVLKGYDPKIGKRYNARTGRYSSTSQTSCSNFPQPPTSSSLPSSTYLYSIMKFTAALYGLAVAMGALAQDDEYPPLKSDGPYALHVKGRSSNSSIDGYLYSVAEFPGSTDSGVSVLHYAPLPEPVAGNSSYRFYFNTSVDDDSGMGFLVTDIAAGKATDLYRGRAMFWSYFPDTNVALLELGSGADPFNTQFIGFEDDGKSYVYARHDDSKSVVGQESHDISVNLYDGWAICWVTRYTITGFTLSWVTSGKPHNPTCERVDLTRTKVY</sequence>
<gene>
    <name evidence="2" type="ORF">NPX13_g1781</name>
</gene>
<name>A0A9W8NLG5_9PEZI</name>
<evidence type="ECO:0000313" key="3">
    <source>
        <dbReference type="Proteomes" id="UP001148614"/>
    </source>
</evidence>
<proteinExistence type="predicted"/>
<evidence type="ECO:0000313" key="2">
    <source>
        <dbReference type="EMBL" id="KAJ3578794.1"/>
    </source>
</evidence>
<reference evidence="2" key="1">
    <citation type="submission" date="2022-07" db="EMBL/GenBank/DDBJ databases">
        <title>Genome Sequence of Xylaria arbuscula.</title>
        <authorList>
            <person name="Buettner E."/>
        </authorList>
    </citation>
    <scope>NUCLEOTIDE SEQUENCE</scope>
    <source>
        <strain evidence="2">VT107</strain>
    </source>
</reference>
<protein>
    <submittedName>
        <fullName evidence="2">Uncharacterized protein</fullName>
    </submittedName>
</protein>
<organism evidence="2 3">
    <name type="scientific">Xylaria arbuscula</name>
    <dbReference type="NCBI Taxonomy" id="114810"/>
    <lineage>
        <taxon>Eukaryota</taxon>
        <taxon>Fungi</taxon>
        <taxon>Dikarya</taxon>
        <taxon>Ascomycota</taxon>
        <taxon>Pezizomycotina</taxon>
        <taxon>Sordariomycetes</taxon>
        <taxon>Xylariomycetidae</taxon>
        <taxon>Xylariales</taxon>
        <taxon>Xylariaceae</taxon>
        <taxon>Xylaria</taxon>
    </lineage>
</organism>
<dbReference type="Proteomes" id="UP001148614">
    <property type="component" value="Unassembled WGS sequence"/>
</dbReference>
<evidence type="ECO:0000256" key="1">
    <source>
        <dbReference type="SAM" id="MobiDB-lite"/>
    </source>
</evidence>
<feature type="region of interest" description="Disordered" evidence="1">
    <location>
        <begin position="239"/>
        <end position="261"/>
    </location>
</feature>
<accession>A0A9W8NLG5</accession>
<dbReference type="VEuPathDB" id="FungiDB:F4678DRAFT_193696"/>
<feature type="compositionally biased region" description="Polar residues" evidence="1">
    <location>
        <begin position="240"/>
        <end position="252"/>
    </location>
</feature>